<reference evidence="2" key="1">
    <citation type="submission" date="2020-08" db="EMBL/GenBank/DDBJ databases">
        <title>Whole genome shotgun sequence of Actinocatenispora sera NBRC 101916.</title>
        <authorList>
            <person name="Komaki H."/>
            <person name="Tamura T."/>
        </authorList>
    </citation>
    <scope>NUCLEOTIDE SEQUENCE</scope>
    <source>
        <strain evidence="2">NBRC 101916</strain>
    </source>
</reference>
<dbReference type="Gene3D" id="3.20.20.100">
    <property type="entry name" value="NADP-dependent oxidoreductase domain"/>
    <property type="match status" value="1"/>
</dbReference>
<dbReference type="CDD" id="cd19152">
    <property type="entry name" value="AKR_AKR15A"/>
    <property type="match status" value="1"/>
</dbReference>
<dbReference type="PANTHER" id="PTHR42686:SF1">
    <property type="entry name" value="GH17980P-RELATED"/>
    <property type="match status" value="1"/>
</dbReference>
<dbReference type="PANTHER" id="PTHR42686">
    <property type="entry name" value="GH17980P-RELATED"/>
    <property type="match status" value="1"/>
</dbReference>
<sequence>MDPTGTIRLGRTNLQVTRLGLGTAPLGGLYDAVGDEAAVDTVRRAFDLGLRLFDTAPLYGAGLAERRLGRGLAGLDRDGYVLATKVGRMLVPRGTAANAVAQDFYVEDSGMEPVFDFSYDATLRSIDDSLRRLGVDRIDIAHIHDPDDHYPAALDGAYRALHDLREQGVIGAVSAGMNQSAMLTDFARDGDFDCFLLAGRYSLLDQGGLADLLPVAAAKGIAIIAGGVYNSGLLADPRPGATFDYVPASAELVARARRIGAVCARHQVPLAAAAIQFPFGHPAVASVAIGARSVAEIEENAAMFTHPIPSALWSELKAENLLREGVPTP</sequence>
<dbReference type="InterPro" id="IPR020471">
    <property type="entry name" value="AKR"/>
</dbReference>
<dbReference type="InterPro" id="IPR023210">
    <property type="entry name" value="NADP_OxRdtase_dom"/>
</dbReference>
<dbReference type="GO" id="GO:0005829">
    <property type="term" value="C:cytosol"/>
    <property type="evidence" value="ECO:0007669"/>
    <property type="project" value="TreeGrafter"/>
</dbReference>
<dbReference type="KEGG" id="aser:Asera_54490"/>
<dbReference type="GO" id="GO:0016491">
    <property type="term" value="F:oxidoreductase activity"/>
    <property type="evidence" value="ECO:0007669"/>
    <property type="project" value="InterPro"/>
</dbReference>
<dbReference type="SUPFAM" id="SSF51430">
    <property type="entry name" value="NAD(P)-linked oxidoreductase"/>
    <property type="match status" value="1"/>
</dbReference>
<protein>
    <submittedName>
        <fullName evidence="2">Oxidoreductase</fullName>
    </submittedName>
</protein>
<dbReference type="AlphaFoldDB" id="A0A810LAN3"/>
<keyword evidence="3" id="KW-1185">Reference proteome</keyword>
<organism evidence="2 3">
    <name type="scientific">Actinocatenispora sera</name>
    <dbReference type="NCBI Taxonomy" id="390989"/>
    <lineage>
        <taxon>Bacteria</taxon>
        <taxon>Bacillati</taxon>
        <taxon>Actinomycetota</taxon>
        <taxon>Actinomycetes</taxon>
        <taxon>Micromonosporales</taxon>
        <taxon>Micromonosporaceae</taxon>
        <taxon>Actinocatenispora</taxon>
    </lineage>
</organism>
<evidence type="ECO:0000313" key="2">
    <source>
        <dbReference type="EMBL" id="BCJ31341.1"/>
    </source>
</evidence>
<proteinExistence type="predicted"/>
<dbReference type="Proteomes" id="UP000680750">
    <property type="component" value="Chromosome"/>
</dbReference>
<dbReference type="Pfam" id="PF00248">
    <property type="entry name" value="Aldo_ket_red"/>
    <property type="match status" value="1"/>
</dbReference>
<gene>
    <name evidence="2" type="ORF">Asera_54490</name>
</gene>
<accession>A0A810LAN3</accession>
<dbReference type="RefSeq" id="WP_030444361.1">
    <property type="nucleotide sequence ID" value="NZ_AP023354.1"/>
</dbReference>
<dbReference type="InterPro" id="IPR036812">
    <property type="entry name" value="NAD(P)_OxRdtase_dom_sf"/>
</dbReference>
<evidence type="ECO:0000259" key="1">
    <source>
        <dbReference type="Pfam" id="PF00248"/>
    </source>
</evidence>
<dbReference type="EMBL" id="AP023354">
    <property type="protein sequence ID" value="BCJ31341.1"/>
    <property type="molecule type" value="Genomic_DNA"/>
</dbReference>
<feature type="domain" description="NADP-dependent oxidoreductase" evidence="1">
    <location>
        <begin position="18"/>
        <end position="317"/>
    </location>
</feature>
<name>A0A810LAN3_9ACTN</name>
<dbReference type="OrthoDB" id="9768851at2"/>
<evidence type="ECO:0000313" key="3">
    <source>
        <dbReference type="Proteomes" id="UP000680750"/>
    </source>
</evidence>